<dbReference type="Pfam" id="PF05176">
    <property type="entry name" value="ATP-synt_10"/>
    <property type="match status" value="1"/>
</dbReference>
<reference evidence="2 3" key="2">
    <citation type="journal article" date="2008" name="Nature">
        <title>The Phaeodactylum genome reveals the evolutionary history of diatom genomes.</title>
        <authorList>
            <person name="Bowler C."/>
            <person name="Allen A.E."/>
            <person name="Badger J.H."/>
            <person name="Grimwood J."/>
            <person name="Jabbari K."/>
            <person name="Kuo A."/>
            <person name="Maheswari U."/>
            <person name="Martens C."/>
            <person name="Maumus F."/>
            <person name="Otillar R.P."/>
            <person name="Rayko E."/>
            <person name="Salamov A."/>
            <person name="Vandepoele K."/>
            <person name="Beszteri B."/>
            <person name="Gruber A."/>
            <person name="Heijde M."/>
            <person name="Katinka M."/>
            <person name="Mock T."/>
            <person name="Valentin K."/>
            <person name="Verret F."/>
            <person name="Berges J.A."/>
            <person name="Brownlee C."/>
            <person name="Cadoret J.P."/>
            <person name="Chiovitti A."/>
            <person name="Choi C.J."/>
            <person name="Coesel S."/>
            <person name="De Martino A."/>
            <person name="Detter J.C."/>
            <person name="Durkin C."/>
            <person name="Falciatore A."/>
            <person name="Fournet J."/>
            <person name="Haruta M."/>
            <person name="Huysman M.J."/>
            <person name="Jenkins B.D."/>
            <person name="Jiroutova K."/>
            <person name="Jorgensen R.E."/>
            <person name="Joubert Y."/>
            <person name="Kaplan A."/>
            <person name="Kroger N."/>
            <person name="Kroth P.G."/>
            <person name="La Roche J."/>
            <person name="Lindquist E."/>
            <person name="Lommer M."/>
            <person name="Martin-Jezequel V."/>
            <person name="Lopez P.J."/>
            <person name="Lucas S."/>
            <person name="Mangogna M."/>
            <person name="McGinnis K."/>
            <person name="Medlin L.K."/>
            <person name="Montsant A."/>
            <person name="Oudot-Le Secq M.P."/>
            <person name="Napoli C."/>
            <person name="Obornik M."/>
            <person name="Parker M.S."/>
            <person name="Petit J.L."/>
            <person name="Porcel B.M."/>
            <person name="Poulsen N."/>
            <person name="Robison M."/>
            <person name="Rychlewski L."/>
            <person name="Rynearson T.A."/>
            <person name="Schmutz J."/>
            <person name="Shapiro H."/>
            <person name="Siaut M."/>
            <person name="Stanley M."/>
            <person name="Sussman M.R."/>
            <person name="Taylor A.R."/>
            <person name="Vardi A."/>
            <person name="von Dassow P."/>
            <person name="Vyverman W."/>
            <person name="Willis A."/>
            <person name="Wyrwicz L.S."/>
            <person name="Rokhsar D.S."/>
            <person name="Weissenbach J."/>
            <person name="Armbrust E.V."/>
            <person name="Green B.R."/>
            <person name="Van de Peer Y."/>
            <person name="Grigoriev I.V."/>
        </authorList>
    </citation>
    <scope>NUCLEOTIDE SEQUENCE [LARGE SCALE GENOMIC DNA]</scope>
    <source>
        <strain evidence="2 3">CCMP1335</strain>
    </source>
</reference>
<accession>B8C7Y3</accession>
<feature type="region of interest" description="Disordered" evidence="1">
    <location>
        <begin position="352"/>
        <end position="377"/>
    </location>
</feature>
<dbReference type="RefSeq" id="XP_002292214.1">
    <property type="nucleotide sequence ID" value="XM_002292178.1"/>
</dbReference>
<dbReference type="STRING" id="35128.B8C7Y3"/>
<evidence type="ECO:0000256" key="1">
    <source>
        <dbReference type="SAM" id="MobiDB-lite"/>
    </source>
</evidence>
<organism evidence="2 3">
    <name type="scientific">Thalassiosira pseudonana</name>
    <name type="common">Marine diatom</name>
    <name type="synonym">Cyclotella nana</name>
    <dbReference type="NCBI Taxonomy" id="35128"/>
    <lineage>
        <taxon>Eukaryota</taxon>
        <taxon>Sar</taxon>
        <taxon>Stramenopiles</taxon>
        <taxon>Ochrophyta</taxon>
        <taxon>Bacillariophyta</taxon>
        <taxon>Coscinodiscophyceae</taxon>
        <taxon>Thalassiosirophycidae</taxon>
        <taxon>Thalassiosirales</taxon>
        <taxon>Thalassiosiraceae</taxon>
        <taxon>Thalassiosira</taxon>
    </lineage>
</organism>
<name>B8C7Y3_THAPS</name>
<dbReference type="eggNOG" id="KOG4614">
    <property type="taxonomic scope" value="Eukaryota"/>
</dbReference>
<dbReference type="GO" id="GO:0033615">
    <property type="term" value="P:mitochondrial proton-transporting ATP synthase complex assembly"/>
    <property type="evidence" value="ECO:0000318"/>
    <property type="project" value="GO_Central"/>
</dbReference>
<dbReference type="PaxDb" id="35128-Thaps7936"/>
<sequence length="377" mass="42328">MASILSQEAHRRCYHAVSGATTRVVRSSRWYHRGSLTSINFGSDPPSPSSLAASTSTFRTFPAIQCTEYSDRIAIITRINAAKSIGISKRWVANQSTPPHTKPSSFYEEYEGLKARRNKSIIMNPEGLGQHILPGNYVTRKNEKTGVERKVFLEHAHGYFWALKELRLTDGKPILSNKTVIPAAEAEKFPTLNELNSLNDEVVNIPDFFTRNNRSKDATAQCTLVAISCKDFGAQQLSSWTTPFDKDLRQGKDSERYAIVRVSINEGRFMKLISPFIVTGTKKNVPESDHANTLLYYGDAQEMRDILRMHNIYTGYVFLVDGIGRLRWAGSGEGSEEEVQAMLTFAKQLTEAPKRVTSQKISQPPGPRVGRRVPRQE</sequence>
<dbReference type="HOGENOM" id="CLU_734660_0_0_1"/>
<dbReference type="GO" id="GO:0005743">
    <property type="term" value="C:mitochondrial inner membrane"/>
    <property type="evidence" value="ECO:0000318"/>
    <property type="project" value="GO_Central"/>
</dbReference>
<dbReference type="InParanoid" id="B8C7Y3"/>
<dbReference type="AlphaFoldDB" id="B8C7Y3"/>
<dbReference type="OMA" id="HVEHRSI"/>
<evidence type="ECO:0000313" key="2">
    <source>
        <dbReference type="EMBL" id="EED90189.1"/>
    </source>
</evidence>
<proteinExistence type="predicted"/>
<reference evidence="2 3" key="1">
    <citation type="journal article" date="2004" name="Science">
        <title>The genome of the diatom Thalassiosira pseudonana: ecology, evolution, and metabolism.</title>
        <authorList>
            <person name="Armbrust E.V."/>
            <person name="Berges J.A."/>
            <person name="Bowler C."/>
            <person name="Green B.R."/>
            <person name="Martinez D."/>
            <person name="Putnam N.H."/>
            <person name="Zhou S."/>
            <person name="Allen A.E."/>
            <person name="Apt K.E."/>
            <person name="Bechner M."/>
            <person name="Brzezinski M.A."/>
            <person name="Chaal B.K."/>
            <person name="Chiovitti A."/>
            <person name="Davis A.K."/>
            <person name="Demarest M.S."/>
            <person name="Detter J.C."/>
            <person name="Glavina T."/>
            <person name="Goodstein D."/>
            <person name="Hadi M.Z."/>
            <person name="Hellsten U."/>
            <person name="Hildebrand M."/>
            <person name="Jenkins B.D."/>
            <person name="Jurka J."/>
            <person name="Kapitonov V.V."/>
            <person name="Kroger N."/>
            <person name="Lau W.W."/>
            <person name="Lane T.W."/>
            <person name="Larimer F.W."/>
            <person name="Lippmeier J.C."/>
            <person name="Lucas S."/>
            <person name="Medina M."/>
            <person name="Montsant A."/>
            <person name="Obornik M."/>
            <person name="Parker M.S."/>
            <person name="Palenik B."/>
            <person name="Pazour G.J."/>
            <person name="Richardson P.M."/>
            <person name="Rynearson T.A."/>
            <person name="Saito M.A."/>
            <person name="Schwartz D.C."/>
            <person name="Thamatrakoln K."/>
            <person name="Valentin K."/>
            <person name="Vardi A."/>
            <person name="Wilkerson F.P."/>
            <person name="Rokhsar D.S."/>
        </authorList>
    </citation>
    <scope>NUCLEOTIDE SEQUENCE [LARGE SCALE GENOMIC DNA]</scope>
    <source>
        <strain evidence="2 3">CCMP1335</strain>
    </source>
</reference>
<dbReference type="KEGG" id="tps:THAPSDRAFT_7936"/>
<dbReference type="Proteomes" id="UP000001449">
    <property type="component" value="Chromosome 9"/>
</dbReference>
<dbReference type="EMBL" id="CM000645">
    <property type="protein sequence ID" value="EED90189.1"/>
    <property type="molecule type" value="Genomic_DNA"/>
</dbReference>
<dbReference type="PANTHER" id="PTHR28106">
    <property type="entry name" value="MITOCHONDRIAL ATPASE COMPLEX SUBUNIT ATP10"/>
    <property type="match status" value="1"/>
</dbReference>
<gene>
    <name evidence="2" type="ORF">THAPSDRAFT_7936</name>
</gene>
<dbReference type="GeneID" id="7449292"/>
<keyword evidence="3" id="KW-1185">Reference proteome</keyword>
<dbReference type="PANTHER" id="PTHR28106:SF1">
    <property type="entry name" value="MITOCHONDRIAL ATPASE COMPLEX SUBUNIT ATP10"/>
    <property type="match status" value="1"/>
</dbReference>
<dbReference type="InterPro" id="IPR007849">
    <property type="entry name" value="ATP10"/>
</dbReference>
<evidence type="ECO:0000313" key="3">
    <source>
        <dbReference type="Proteomes" id="UP000001449"/>
    </source>
</evidence>
<protein>
    <submittedName>
        <fullName evidence="2">Uncharacterized protein</fullName>
    </submittedName>
</protein>